<proteinExistence type="predicted"/>
<protein>
    <submittedName>
        <fullName evidence="1">Uncharacterized protein</fullName>
    </submittedName>
</protein>
<accession>D6PCY7</accession>
<dbReference type="EMBL" id="GU942988">
    <property type="protein sequence ID" value="ADD93588.1"/>
    <property type="molecule type" value="Genomic_DNA"/>
</dbReference>
<reference evidence="1" key="1">
    <citation type="journal article" date="2010" name="ISME J.">
        <title>Metagenome of the Mediterranean deep chlorophyll maximum studied by direct and fosmid library 454 pyrosequencing.</title>
        <authorList>
            <person name="Ghai R."/>
            <person name="Martin-Cuadrado A.B."/>
            <person name="Molto A.G."/>
            <person name="Heredia I.G."/>
            <person name="Cabrera R."/>
            <person name="Martin J."/>
            <person name="Verdu M."/>
            <person name="Deschamps P."/>
            <person name="Moreira D."/>
            <person name="Lopez-Garcia P."/>
            <person name="Mira A."/>
            <person name="Rodriguez-Valera F."/>
        </authorList>
    </citation>
    <scope>NUCLEOTIDE SEQUENCE</scope>
</reference>
<sequence>MEYQHQTENLITLKELLEREKESMPQENLDLISGQDFVILQIERWIDENNEIIDGWFEESEKPLKKH</sequence>
<organism evidence="1">
    <name type="scientific">uncultured marine bacterium MedDCM-OCT-S04-C385</name>
    <dbReference type="NCBI Taxonomy" id="743055"/>
    <lineage>
        <taxon>Bacteria</taxon>
        <taxon>environmental samples</taxon>
    </lineage>
</organism>
<dbReference type="AlphaFoldDB" id="D6PCY7"/>
<evidence type="ECO:0000313" key="1">
    <source>
        <dbReference type="EMBL" id="ADD93588.1"/>
    </source>
</evidence>
<name>D6PCY7_9BACT</name>